<evidence type="ECO:0000313" key="1">
    <source>
        <dbReference type="EMBL" id="EOB09111.1"/>
    </source>
</evidence>
<proteinExistence type="predicted"/>
<gene>
    <name evidence="1" type="ORF">Anapl_17938</name>
</gene>
<name>R0KFA3_ANAPL</name>
<dbReference type="AlphaFoldDB" id="R0KFA3"/>
<sequence>MCGKCGTGEYLGTCNENCRAIPLYEVNQSFQSLPAGHTPCKGQWISSCVTVPAARVALHLANLKGTWLPLIWLLCGKSSNIHIYNHEQVPKEEEYRYCQVSEVVDQDLRTWNTGWQLFDSSEKGAKLLSIRGINPYSNQIWLVAIERLKAVDCARSSKHYVEYQEEAGASIRKRGSVAGAVPVGLPAVRPVPPAQIPGRAGQPFSPAARLQNRLNTYESSAGSLPATLVCDVKQWAVPAACPASPERHVPV</sequence>
<keyword evidence="2" id="KW-1185">Reference proteome</keyword>
<dbReference type="EMBL" id="KB742390">
    <property type="protein sequence ID" value="EOB09111.1"/>
    <property type="molecule type" value="Genomic_DNA"/>
</dbReference>
<dbReference type="Proteomes" id="UP000296049">
    <property type="component" value="Unassembled WGS sequence"/>
</dbReference>
<organism evidence="1 2">
    <name type="scientific">Anas platyrhynchos</name>
    <name type="common">Mallard</name>
    <name type="synonym">Anas boschas</name>
    <dbReference type="NCBI Taxonomy" id="8839"/>
    <lineage>
        <taxon>Eukaryota</taxon>
        <taxon>Metazoa</taxon>
        <taxon>Chordata</taxon>
        <taxon>Craniata</taxon>
        <taxon>Vertebrata</taxon>
        <taxon>Euteleostomi</taxon>
        <taxon>Archelosauria</taxon>
        <taxon>Archosauria</taxon>
        <taxon>Dinosauria</taxon>
        <taxon>Saurischia</taxon>
        <taxon>Theropoda</taxon>
        <taxon>Coelurosauria</taxon>
        <taxon>Aves</taxon>
        <taxon>Neognathae</taxon>
        <taxon>Galloanserae</taxon>
        <taxon>Anseriformes</taxon>
        <taxon>Anatidae</taxon>
        <taxon>Anatinae</taxon>
        <taxon>Anas</taxon>
    </lineage>
</organism>
<accession>R0KFA3</accession>
<protein>
    <submittedName>
        <fullName evidence="1">Uncharacterized protein</fullName>
    </submittedName>
</protein>
<evidence type="ECO:0000313" key="2">
    <source>
        <dbReference type="Proteomes" id="UP000296049"/>
    </source>
</evidence>
<reference evidence="2" key="1">
    <citation type="journal article" date="2013" name="Nat. Genet.">
        <title>The duck genome and transcriptome provide insight into an avian influenza virus reservoir species.</title>
        <authorList>
            <person name="Huang Y."/>
            <person name="Li Y."/>
            <person name="Burt D.W."/>
            <person name="Chen H."/>
            <person name="Zhang Y."/>
            <person name="Qian W."/>
            <person name="Kim H."/>
            <person name="Gan S."/>
            <person name="Zhao Y."/>
            <person name="Li J."/>
            <person name="Yi K."/>
            <person name="Feng H."/>
            <person name="Zhu P."/>
            <person name="Li B."/>
            <person name="Liu Q."/>
            <person name="Fairley S."/>
            <person name="Magor K.E."/>
            <person name="Du Z."/>
            <person name="Hu X."/>
            <person name="Goodman L."/>
            <person name="Tafer H."/>
            <person name="Vignal A."/>
            <person name="Lee T."/>
            <person name="Kim K.W."/>
            <person name="Sheng Z."/>
            <person name="An Y."/>
            <person name="Searle S."/>
            <person name="Herrero J."/>
            <person name="Groenen M.A."/>
            <person name="Crooijmans R.P."/>
            <person name="Faraut T."/>
            <person name="Cai Q."/>
            <person name="Webster R.G."/>
            <person name="Aldridge J.R."/>
            <person name="Warren W.C."/>
            <person name="Bartschat S."/>
            <person name="Kehr S."/>
            <person name="Marz M."/>
            <person name="Stadler P.F."/>
            <person name="Smith J."/>
            <person name="Kraus R.H."/>
            <person name="Zhao Y."/>
            <person name="Ren L."/>
            <person name="Fei J."/>
            <person name="Morisson M."/>
            <person name="Kaiser P."/>
            <person name="Griffin D.K."/>
            <person name="Rao M."/>
            <person name="Pitel F."/>
            <person name="Wang J."/>
            <person name="Li N."/>
        </authorList>
    </citation>
    <scope>NUCLEOTIDE SEQUENCE [LARGE SCALE GENOMIC DNA]</scope>
</reference>